<accession>A0A7N9C969</accession>
<dbReference type="PRINTS" id="PR02045">
    <property type="entry name" value="F138DOMAIN"/>
</dbReference>
<evidence type="ECO:0000313" key="2">
    <source>
        <dbReference type="Ensembl" id="ENSMFAP00000046580.1"/>
    </source>
</evidence>
<dbReference type="AlphaFoldDB" id="A0A7N9C969"/>
<evidence type="ECO:0008006" key="4">
    <source>
        <dbReference type="Google" id="ProtNLM"/>
    </source>
</evidence>
<name>A0A7N9C969_MACFA</name>
<organism evidence="2 3">
    <name type="scientific">Macaca fascicularis</name>
    <name type="common">Crab-eating macaque</name>
    <name type="synonym">Cynomolgus monkey</name>
    <dbReference type="NCBI Taxonomy" id="9541"/>
    <lineage>
        <taxon>Eukaryota</taxon>
        <taxon>Metazoa</taxon>
        <taxon>Chordata</taxon>
        <taxon>Craniata</taxon>
        <taxon>Vertebrata</taxon>
        <taxon>Euteleostomi</taxon>
        <taxon>Mammalia</taxon>
        <taxon>Eutheria</taxon>
        <taxon>Euarchontoglires</taxon>
        <taxon>Primates</taxon>
        <taxon>Haplorrhini</taxon>
        <taxon>Catarrhini</taxon>
        <taxon>Cercopithecidae</taxon>
        <taxon>Cercopithecinae</taxon>
        <taxon>Macaca</taxon>
    </lineage>
</organism>
<dbReference type="GeneTree" id="ENSGT00940000163505"/>
<keyword evidence="1" id="KW-0732">Signal</keyword>
<protein>
    <recommendedName>
        <fullName evidence="4">Secreted protein</fullName>
    </recommendedName>
</protein>
<evidence type="ECO:0000256" key="1">
    <source>
        <dbReference type="SAM" id="SignalP"/>
    </source>
</evidence>
<feature type="chain" id="PRO_5030655166" description="Secreted protein" evidence="1">
    <location>
        <begin position="17"/>
        <end position="112"/>
    </location>
</feature>
<dbReference type="Proteomes" id="UP000233100">
    <property type="component" value="Chromosome 1"/>
</dbReference>
<feature type="signal peptide" evidence="1">
    <location>
        <begin position="1"/>
        <end position="16"/>
    </location>
</feature>
<reference evidence="2" key="2">
    <citation type="submission" date="2025-08" db="UniProtKB">
        <authorList>
            <consortium name="Ensembl"/>
        </authorList>
    </citation>
    <scope>IDENTIFICATION</scope>
</reference>
<dbReference type="Ensembl" id="ENSMFAT00000099851.1">
    <property type="protein sequence ID" value="ENSMFAP00000046580.1"/>
    <property type="gene ID" value="ENSMFAG00000059454.1"/>
</dbReference>
<evidence type="ECO:0000313" key="3">
    <source>
        <dbReference type="Proteomes" id="UP000233100"/>
    </source>
</evidence>
<sequence>MELSSFFFFFLRRSLALSPRLECSGRISAHCKLRLPGLRRSPASASRVAGTTVARHLARLVFCIFSRDGFHRVSRDRLSISWPRDPPVSASQSAGIIGLSHRARPNGIKFLI</sequence>
<dbReference type="PANTHER" id="PTHR12138">
    <property type="entry name" value="PRIMATE-EXPANDED PROTEIN FAMILY"/>
    <property type="match status" value="1"/>
</dbReference>
<proteinExistence type="predicted"/>
<reference evidence="2 3" key="1">
    <citation type="submission" date="2013-03" db="EMBL/GenBank/DDBJ databases">
        <authorList>
            <person name="Warren W."/>
            <person name="Wilson R.K."/>
        </authorList>
    </citation>
    <scope>NUCLEOTIDE SEQUENCE</scope>
</reference>
<reference evidence="2" key="3">
    <citation type="submission" date="2025-09" db="UniProtKB">
        <authorList>
            <consortium name="Ensembl"/>
        </authorList>
    </citation>
    <scope>IDENTIFICATION</scope>
</reference>
<dbReference type="PANTHER" id="PTHR12138:SF75">
    <property type="entry name" value="SECRETED PROTEIN"/>
    <property type="match status" value="1"/>
</dbReference>
<keyword evidence="3" id="KW-1185">Reference proteome</keyword>